<dbReference type="EMBL" id="PGCI01001587">
    <property type="protein sequence ID" value="PLW04403.1"/>
    <property type="molecule type" value="Genomic_DNA"/>
</dbReference>
<accession>A0A2N5RTT0</accession>
<sequence length="60" mass="6085">MGVPSGHEERRTDAGGACNSQLAHAVPPVLAIADAGHSGHDMLRLAKILSKGKGPSALVM</sequence>
<evidence type="ECO:0000313" key="2">
    <source>
        <dbReference type="Proteomes" id="UP000235392"/>
    </source>
</evidence>
<dbReference type="AlphaFoldDB" id="A0A2N5RTT0"/>
<name>A0A2N5RTT0_9BASI</name>
<proteinExistence type="predicted"/>
<protein>
    <submittedName>
        <fullName evidence="1">Uncharacterized protein</fullName>
    </submittedName>
</protein>
<feature type="non-terminal residue" evidence="1">
    <location>
        <position position="60"/>
    </location>
</feature>
<dbReference type="Proteomes" id="UP000235392">
    <property type="component" value="Unassembled WGS sequence"/>
</dbReference>
<comment type="caution">
    <text evidence="1">The sequence shown here is derived from an EMBL/GenBank/DDBJ whole genome shotgun (WGS) entry which is preliminary data.</text>
</comment>
<reference evidence="1 2" key="1">
    <citation type="submission" date="2017-11" db="EMBL/GenBank/DDBJ databases">
        <title>De novo assembly and phasing of dikaryotic genomes from two isolates of Puccinia coronata f. sp. avenae, the causal agent of oat crown rust.</title>
        <authorList>
            <person name="Miller M.E."/>
            <person name="Zhang Y."/>
            <person name="Omidvar V."/>
            <person name="Sperschneider J."/>
            <person name="Schwessinger B."/>
            <person name="Raley C."/>
            <person name="Palmer J.M."/>
            <person name="Garnica D."/>
            <person name="Upadhyaya N."/>
            <person name="Rathjen J."/>
            <person name="Taylor J.M."/>
            <person name="Park R.F."/>
            <person name="Dodds P.N."/>
            <person name="Hirsch C.D."/>
            <person name="Kianian S.F."/>
            <person name="Figueroa M."/>
        </authorList>
    </citation>
    <scope>NUCLEOTIDE SEQUENCE [LARGE SCALE GENOMIC DNA]</scope>
    <source>
        <strain evidence="1">12SD80</strain>
    </source>
</reference>
<gene>
    <name evidence="1" type="ORF">PCASD_25257</name>
</gene>
<organism evidence="1 2">
    <name type="scientific">Puccinia coronata f. sp. avenae</name>
    <dbReference type="NCBI Taxonomy" id="200324"/>
    <lineage>
        <taxon>Eukaryota</taxon>
        <taxon>Fungi</taxon>
        <taxon>Dikarya</taxon>
        <taxon>Basidiomycota</taxon>
        <taxon>Pucciniomycotina</taxon>
        <taxon>Pucciniomycetes</taxon>
        <taxon>Pucciniales</taxon>
        <taxon>Pucciniaceae</taxon>
        <taxon>Puccinia</taxon>
    </lineage>
</organism>
<evidence type="ECO:0000313" key="1">
    <source>
        <dbReference type="EMBL" id="PLW04403.1"/>
    </source>
</evidence>